<evidence type="ECO:0000259" key="9">
    <source>
        <dbReference type="Pfam" id="PF13844"/>
    </source>
</evidence>
<evidence type="ECO:0000256" key="1">
    <source>
        <dbReference type="ARBA" id="ARBA00004922"/>
    </source>
</evidence>
<dbReference type="SUPFAM" id="SSF53335">
    <property type="entry name" value="S-adenosyl-L-methionine-dependent methyltransferases"/>
    <property type="match status" value="1"/>
</dbReference>
<comment type="similarity">
    <text evidence="2">Belongs to the glycosyltransferase 41 family. O-GlcNAc transferase subfamily.</text>
</comment>
<dbReference type="Gene3D" id="3.40.50.11380">
    <property type="match status" value="1"/>
</dbReference>
<dbReference type="Pfam" id="PF13844">
    <property type="entry name" value="Glyco_transf_41"/>
    <property type="match status" value="2"/>
</dbReference>
<evidence type="ECO:0000256" key="6">
    <source>
        <dbReference type="ARBA" id="ARBA00022737"/>
    </source>
</evidence>
<dbReference type="InterPro" id="IPR029489">
    <property type="entry name" value="OGT/SEC/SPY_C"/>
</dbReference>
<evidence type="ECO:0000256" key="4">
    <source>
        <dbReference type="ARBA" id="ARBA00022676"/>
    </source>
</evidence>
<dbReference type="Gene3D" id="1.25.40.10">
    <property type="entry name" value="Tetratricopeptide repeat domain"/>
    <property type="match status" value="1"/>
</dbReference>
<dbReference type="RefSeq" id="WP_182151857.1">
    <property type="nucleotide sequence ID" value="NZ_JACEZU010000001.1"/>
</dbReference>
<organism evidence="10 11">
    <name type="scientific">Rugamonas apoptosis</name>
    <dbReference type="NCBI Taxonomy" id="2758570"/>
    <lineage>
        <taxon>Bacteria</taxon>
        <taxon>Pseudomonadati</taxon>
        <taxon>Pseudomonadota</taxon>
        <taxon>Betaproteobacteria</taxon>
        <taxon>Burkholderiales</taxon>
        <taxon>Oxalobacteraceae</taxon>
        <taxon>Telluria group</taxon>
        <taxon>Rugamonas</taxon>
    </lineage>
</organism>
<name>A0A7W2IJ42_9BURK</name>
<dbReference type="SUPFAM" id="SSF48452">
    <property type="entry name" value="TPR-like"/>
    <property type="match status" value="1"/>
</dbReference>
<protein>
    <recommendedName>
        <fullName evidence="3">protein O-GlcNAc transferase</fullName>
        <ecNumber evidence="3">2.4.1.255</ecNumber>
    </recommendedName>
</protein>
<feature type="domain" description="O-GlcNAc transferase C-terminal" evidence="9">
    <location>
        <begin position="264"/>
        <end position="421"/>
    </location>
</feature>
<keyword evidence="7 8" id="KW-0802">TPR repeat</keyword>
<dbReference type="PANTHER" id="PTHR44998:SF1">
    <property type="entry name" value="UDP-N-ACETYLGLUCOSAMINE--PEPTIDE N-ACETYLGLUCOSAMINYLTRANSFERASE 110 KDA SUBUNIT"/>
    <property type="match status" value="1"/>
</dbReference>
<dbReference type="SMART" id="SM00028">
    <property type="entry name" value="TPR"/>
    <property type="match status" value="3"/>
</dbReference>
<evidence type="ECO:0000256" key="3">
    <source>
        <dbReference type="ARBA" id="ARBA00011970"/>
    </source>
</evidence>
<evidence type="ECO:0000313" key="10">
    <source>
        <dbReference type="EMBL" id="MBA5686104.1"/>
    </source>
</evidence>
<dbReference type="SUPFAM" id="SSF53756">
    <property type="entry name" value="UDP-Glycosyltransferase/glycogen phosphorylase"/>
    <property type="match status" value="1"/>
</dbReference>
<dbReference type="InterPro" id="IPR019734">
    <property type="entry name" value="TPR_rpt"/>
</dbReference>
<evidence type="ECO:0000256" key="5">
    <source>
        <dbReference type="ARBA" id="ARBA00022679"/>
    </source>
</evidence>
<dbReference type="CDD" id="cd02440">
    <property type="entry name" value="AdoMet_MTases"/>
    <property type="match status" value="1"/>
</dbReference>
<feature type="repeat" description="TPR" evidence="8">
    <location>
        <begin position="155"/>
        <end position="188"/>
    </location>
</feature>
<reference evidence="10 11" key="1">
    <citation type="submission" date="2020-07" db="EMBL/GenBank/DDBJ databases">
        <title>Novel species isolated from subtropical streams in China.</title>
        <authorList>
            <person name="Lu H."/>
        </authorList>
    </citation>
    <scope>NUCLEOTIDE SEQUENCE [LARGE SCALE GENOMIC DNA]</scope>
    <source>
        <strain evidence="10 11">LX47W</strain>
    </source>
</reference>
<dbReference type="InterPro" id="IPR029063">
    <property type="entry name" value="SAM-dependent_MTases_sf"/>
</dbReference>
<dbReference type="InterPro" id="IPR013105">
    <property type="entry name" value="TPR_2"/>
</dbReference>
<dbReference type="GO" id="GO:0097363">
    <property type="term" value="F:protein O-acetylglucosaminyltransferase activity"/>
    <property type="evidence" value="ECO:0007669"/>
    <property type="project" value="UniProtKB-EC"/>
</dbReference>
<dbReference type="Gene3D" id="3.40.50.2000">
    <property type="entry name" value="Glycogen Phosphorylase B"/>
    <property type="match status" value="1"/>
</dbReference>
<dbReference type="AlphaFoldDB" id="A0A7W2IJ42"/>
<proteinExistence type="inferred from homology"/>
<accession>A0A7W2IJ42</accession>
<evidence type="ECO:0000256" key="8">
    <source>
        <dbReference type="PROSITE-ProRule" id="PRU00339"/>
    </source>
</evidence>
<dbReference type="EMBL" id="JACEZU010000001">
    <property type="protein sequence ID" value="MBA5686104.1"/>
    <property type="molecule type" value="Genomic_DNA"/>
</dbReference>
<dbReference type="Pfam" id="PF13489">
    <property type="entry name" value="Methyltransf_23"/>
    <property type="match status" value="1"/>
</dbReference>
<dbReference type="InterPro" id="IPR011990">
    <property type="entry name" value="TPR-like_helical_dom_sf"/>
</dbReference>
<evidence type="ECO:0000256" key="2">
    <source>
        <dbReference type="ARBA" id="ARBA00005386"/>
    </source>
</evidence>
<comment type="caution">
    <text evidence="10">The sequence shown here is derived from an EMBL/GenBank/DDBJ whole genome shotgun (WGS) entry which is preliminary data.</text>
</comment>
<dbReference type="Proteomes" id="UP000573499">
    <property type="component" value="Unassembled WGS sequence"/>
</dbReference>
<dbReference type="Pfam" id="PF07719">
    <property type="entry name" value="TPR_2"/>
    <property type="match status" value="1"/>
</dbReference>
<dbReference type="PROSITE" id="PS50005">
    <property type="entry name" value="TPR"/>
    <property type="match status" value="2"/>
</dbReference>
<dbReference type="EC" id="2.4.1.255" evidence="3"/>
<gene>
    <name evidence="10" type="ORF">H3H39_03445</name>
</gene>
<sequence length="850" mass="94298">MTNTSKLSPPALLQAFTAALRNSDHVRTAELATQLARTGALPITDLFNLTQQWTEQGHPAQSVALFQLWLAHTETPAKYAVLFNLGVTLANLQDLDGAEAAYRSALELKPDFIEGLLNLGTLLERKGDPRGALTQWNSVTAIAKPDEPAHQAFYQQALNNLGRLLEILKQYPEAEDMLTRSLLVDPAQPKVITHLIHLRQKQCKWPIYAEIPGVTSQAMRAHTSALAVLSASGDPQVQLDAARRFVAENVITPTTPLAPADGYRHDRLRIGYLSSDLQSHAVSILTAELYELHDRSRTEVYAFSWSKEDGTPLRARVVRAMDHYIPIAHMSDEQAARCIREHEIDVLIDLHGLTAGTRPNILSWRPAPVQVTYLGFPGPTALPCIDYVLADRFVLPPDLAAYFVERPLYLPDTFQINDRQREIGPRPTRAACGLPEDAFVYCSFNNNFKITETIFACWMRILQRTPGSVLWLVADHQVVRDNLRASAQRAGVDPERLYFAGRVGPTEYLARYQVADLFLDTDTFNAGTTGSDALWAGLPLLTCAGQTFSSRMAGSLLLAAGLPELVTHNLADYEELAVQLGRQPSLLATLKQRLADNRLSCPLFDSPRLVRNLEDQLERIAMHPTQEIKQTPINDVHNADVYNFMRKDYGGVVEVGSSSGALARVYRDANPGCSYVGIEIDADYADASRRHCTEVILGNVEKLSDDTINRIGKDAQCWVFADALEHLYDPWQLLRRIKHASGAGTEVVACIPNAQYWGLQAHLNGGKFIYQDSGILDRTHIRWLTRLTIIDLFQANGYRVENMIARILTRPSAAMEAALRQMALASGNDPDLAVQDATAFQYVVKAVATA</sequence>
<keyword evidence="11" id="KW-1185">Reference proteome</keyword>
<evidence type="ECO:0000313" key="11">
    <source>
        <dbReference type="Proteomes" id="UP000573499"/>
    </source>
</evidence>
<keyword evidence="5" id="KW-0808">Transferase</keyword>
<keyword evidence="6" id="KW-0677">Repeat</keyword>
<keyword evidence="4" id="KW-0328">Glycosyltransferase</keyword>
<dbReference type="PANTHER" id="PTHR44998">
    <property type="match status" value="1"/>
</dbReference>
<evidence type="ECO:0000256" key="7">
    <source>
        <dbReference type="ARBA" id="ARBA00022803"/>
    </source>
</evidence>
<feature type="repeat" description="TPR" evidence="8">
    <location>
        <begin position="79"/>
        <end position="112"/>
    </location>
</feature>
<comment type="pathway">
    <text evidence="1">Protein modification; protein glycosylation.</text>
</comment>
<feature type="domain" description="O-GlcNAc transferase C-terminal" evidence="9">
    <location>
        <begin position="428"/>
        <end position="610"/>
    </location>
</feature>
<dbReference type="Gene3D" id="3.40.50.150">
    <property type="entry name" value="Vaccinia Virus protein VP39"/>
    <property type="match status" value="1"/>
</dbReference>